<dbReference type="InterPro" id="IPR050613">
    <property type="entry name" value="Sec_Metabolite_Reg"/>
</dbReference>
<evidence type="ECO:0000313" key="6">
    <source>
        <dbReference type="EMBL" id="KAF2720008.1"/>
    </source>
</evidence>
<evidence type="ECO:0000256" key="4">
    <source>
        <dbReference type="SAM" id="MobiDB-lite"/>
    </source>
</evidence>
<dbReference type="AlphaFoldDB" id="A0A9P4Q647"/>
<protein>
    <recommendedName>
        <fullName evidence="5">Zn(2)-C6 fungal-type domain-containing protein</fullName>
    </recommendedName>
</protein>
<dbReference type="GO" id="GO:0006351">
    <property type="term" value="P:DNA-templated transcription"/>
    <property type="evidence" value="ECO:0007669"/>
    <property type="project" value="InterPro"/>
</dbReference>
<comment type="caution">
    <text evidence="6">The sequence shown here is derived from an EMBL/GenBank/DDBJ whole genome shotgun (WGS) entry which is preliminary data.</text>
</comment>
<dbReference type="SUPFAM" id="SSF57701">
    <property type="entry name" value="Zn2/Cys6 DNA-binding domain"/>
    <property type="match status" value="1"/>
</dbReference>
<dbReference type="GO" id="GO:0005634">
    <property type="term" value="C:nucleus"/>
    <property type="evidence" value="ECO:0007669"/>
    <property type="project" value="UniProtKB-SubCell"/>
</dbReference>
<keyword evidence="7" id="KW-1185">Reference proteome</keyword>
<dbReference type="SMART" id="SM00906">
    <property type="entry name" value="Fungal_trans"/>
    <property type="match status" value="1"/>
</dbReference>
<feature type="domain" description="Zn(2)-C6 fungal-type" evidence="5">
    <location>
        <begin position="31"/>
        <end position="63"/>
    </location>
</feature>
<dbReference type="PROSITE" id="PS50048">
    <property type="entry name" value="ZN2_CY6_FUNGAL_2"/>
    <property type="match status" value="1"/>
</dbReference>
<keyword evidence="2" id="KW-0479">Metal-binding</keyword>
<feature type="region of interest" description="Disordered" evidence="4">
    <location>
        <begin position="81"/>
        <end position="113"/>
    </location>
</feature>
<dbReference type="GO" id="GO:0008270">
    <property type="term" value="F:zinc ion binding"/>
    <property type="evidence" value="ECO:0007669"/>
    <property type="project" value="InterPro"/>
</dbReference>
<gene>
    <name evidence="6" type="ORF">K431DRAFT_250073</name>
</gene>
<reference evidence="6" key="1">
    <citation type="journal article" date="2020" name="Stud. Mycol.">
        <title>101 Dothideomycetes genomes: a test case for predicting lifestyles and emergence of pathogens.</title>
        <authorList>
            <person name="Haridas S."/>
            <person name="Albert R."/>
            <person name="Binder M."/>
            <person name="Bloem J."/>
            <person name="Labutti K."/>
            <person name="Salamov A."/>
            <person name="Andreopoulos B."/>
            <person name="Baker S."/>
            <person name="Barry K."/>
            <person name="Bills G."/>
            <person name="Bluhm B."/>
            <person name="Cannon C."/>
            <person name="Castanera R."/>
            <person name="Culley D."/>
            <person name="Daum C."/>
            <person name="Ezra D."/>
            <person name="Gonzalez J."/>
            <person name="Henrissat B."/>
            <person name="Kuo A."/>
            <person name="Liang C."/>
            <person name="Lipzen A."/>
            <person name="Lutzoni F."/>
            <person name="Magnuson J."/>
            <person name="Mondo S."/>
            <person name="Nolan M."/>
            <person name="Ohm R."/>
            <person name="Pangilinan J."/>
            <person name="Park H.-J."/>
            <person name="Ramirez L."/>
            <person name="Alfaro M."/>
            <person name="Sun H."/>
            <person name="Tritt A."/>
            <person name="Yoshinaga Y."/>
            <person name="Zwiers L.-H."/>
            <person name="Turgeon B."/>
            <person name="Goodwin S."/>
            <person name="Spatafora J."/>
            <person name="Crous P."/>
            <person name="Grigoriev I."/>
        </authorList>
    </citation>
    <scope>NUCLEOTIDE SEQUENCE</scope>
    <source>
        <strain evidence="6">CBS 116435</strain>
    </source>
</reference>
<keyword evidence="3" id="KW-0539">Nucleus</keyword>
<dbReference type="InterPro" id="IPR036864">
    <property type="entry name" value="Zn2-C6_fun-type_DNA-bd_sf"/>
</dbReference>
<sequence>MSESALRGSWAAADQTIRKTTARRRNGWLPACEPCRKRKLKCDHNVPVCGRCNRRAGVDKCIYHPAPLSRQFDHPFRKSLSPRLASDTQLDQGRRESVSELRDQSPIPEGRSPVRATVHGDAASDFDAVNIDLREVGFLGTVSCGAVVAEINDRLGVSGLDDAALVSSQPMSESRMIRGAEVLRHFRDLDFYLALVEKWMAAMEGDLILTPIMRTWSAGVRPILGVPEHNIYTDVGLKNLSRLVSRNTQTRIRSDGSTTALGWAAKGTGDRLRWETIGILFSIAGLIAGSMSSHDPVFRKGDANDPRSTRSRWEVVQKSMFLVDSCVRLSQECGDPNDMTLALLYESAFLIQRIWGETSFLAYRRMGEVCDYAVALGLHQEKRVDAQTPFWLCQTRVRLFALAYSYDKFQATHLGRPPRLSRRYCAVQLPLDMSDEEICSDEPALSAALAGLDKDGWNSSGLRHRHTWKRAWQRLLPLREDILEFASATHDESLDTGESNIRSRLHQVASTMPAFCLLDPGDLVARIRSSIPFIPPGSTQEWRPLDTVYFFNIHCVMRHTEFLLERTLALRRKTSSAALIISARALLNSTLQFFSLREFLVDFSSDLVTLLSLYSVPSAGVLGIELLKQDQAQIYHPSDFPRSEVIQQLSVLISALETVRPDEGGNYTMCGQSLVALRGLLNKILAPKAVVDSAAVIDEQALFPNFPPDSACYNDHEFLQWLQDMGWNEENL</sequence>
<dbReference type="OrthoDB" id="4898680at2759"/>
<evidence type="ECO:0000259" key="5">
    <source>
        <dbReference type="PROSITE" id="PS50048"/>
    </source>
</evidence>
<name>A0A9P4Q647_9PEZI</name>
<comment type="subcellular location">
    <subcellularLocation>
        <location evidence="1">Nucleus</location>
    </subcellularLocation>
</comment>
<dbReference type="InterPro" id="IPR001138">
    <property type="entry name" value="Zn2Cys6_DnaBD"/>
</dbReference>
<dbReference type="InterPro" id="IPR007219">
    <property type="entry name" value="XnlR_reg_dom"/>
</dbReference>
<proteinExistence type="predicted"/>
<feature type="compositionally biased region" description="Basic and acidic residues" evidence="4">
    <location>
        <begin position="92"/>
        <end position="103"/>
    </location>
</feature>
<dbReference type="CDD" id="cd00067">
    <property type="entry name" value="GAL4"/>
    <property type="match status" value="1"/>
</dbReference>
<evidence type="ECO:0000256" key="3">
    <source>
        <dbReference type="ARBA" id="ARBA00023242"/>
    </source>
</evidence>
<accession>A0A9P4Q647</accession>
<dbReference type="Proteomes" id="UP000799441">
    <property type="component" value="Unassembled WGS sequence"/>
</dbReference>
<dbReference type="EMBL" id="MU003804">
    <property type="protein sequence ID" value="KAF2720008.1"/>
    <property type="molecule type" value="Genomic_DNA"/>
</dbReference>
<dbReference type="Gene3D" id="4.10.240.10">
    <property type="entry name" value="Zn(2)-C6 fungal-type DNA-binding domain"/>
    <property type="match status" value="1"/>
</dbReference>
<dbReference type="PROSITE" id="PS00463">
    <property type="entry name" value="ZN2_CY6_FUNGAL_1"/>
    <property type="match status" value="1"/>
</dbReference>
<dbReference type="SMART" id="SM00066">
    <property type="entry name" value="GAL4"/>
    <property type="match status" value="1"/>
</dbReference>
<dbReference type="CDD" id="cd12148">
    <property type="entry name" value="fungal_TF_MHR"/>
    <property type="match status" value="1"/>
</dbReference>
<evidence type="ECO:0000313" key="7">
    <source>
        <dbReference type="Proteomes" id="UP000799441"/>
    </source>
</evidence>
<dbReference type="PANTHER" id="PTHR31001:SF40">
    <property type="entry name" value="ZN(II)2CYS6 TRANSCRIPTION FACTOR (EUROFUNG)"/>
    <property type="match status" value="1"/>
</dbReference>
<dbReference type="PANTHER" id="PTHR31001">
    <property type="entry name" value="UNCHARACTERIZED TRANSCRIPTIONAL REGULATORY PROTEIN"/>
    <property type="match status" value="1"/>
</dbReference>
<evidence type="ECO:0000256" key="1">
    <source>
        <dbReference type="ARBA" id="ARBA00004123"/>
    </source>
</evidence>
<dbReference type="GO" id="GO:0003677">
    <property type="term" value="F:DNA binding"/>
    <property type="evidence" value="ECO:0007669"/>
    <property type="project" value="InterPro"/>
</dbReference>
<dbReference type="GO" id="GO:0000981">
    <property type="term" value="F:DNA-binding transcription factor activity, RNA polymerase II-specific"/>
    <property type="evidence" value="ECO:0007669"/>
    <property type="project" value="InterPro"/>
</dbReference>
<dbReference type="Pfam" id="PF00172">
    <property type="entry name" value="Zn_clus"/>
    <property type="match status" value="1"/>
</dbReference>
<evidence type="ECO:0000256" key="2">
    <source>
        <dbReference type="ARBA" id="ARBA00022723"/>
    </source>
</evidence>
<organism evidence="6 7">
    <name type="scientific">Polychaeton citri CBS 116435</name>
    <dbReference type="NCBI Taxonomy" id="1314669"/>
    <lineage>
        <taxon>Eukaryota</taxon>
        <taxon>Fungi</taxon>
        <taxon>Dikarya</taxon>
        <taxon>Ascomycota</taxon>
        <taxon>Pezizomycotina</taxon>
        <taxon>Dothideomycetes</taxon>
        <taxon>Dothideomycetidae</taxon>
        <taxon>Capnodiales</taxon>
        <taxon>Capnodiaceae</taxon>
        <taxon>Polychaeton</taxon>
    </lineage>
</organism>